<dbReference type="OrthoDB" id="5822258at2759"/>
<keyword evidence="3" id="KW-1185">Reference proteome</keyword>
<dbReference type="EMBL" id="KN549404">
    <property type="protein sequence ID" value="KHJ97745.1"/>
    <property type="molecule type" value="Genomic_DNA"/>
</dbReference>
<reference evidence="2 3" key="1">
    <citation type="submission" date="2014-03" db="EMBL/GenBank/DDBJ databases">
        <title>Draft genome of the hookworm Oesophagostomum dentatum.</title>
        <authorList>
            <person name="Mitreva M."/>
        </authorList>
    </citation>
    <scope>NUCLEOTIDE SEQUENCE [LARGE SCALE GENOMIC DNA]</scope>
    <source>
        <strain evidence="2 3">OD-Hann</strain>
    </source>
</reference>
<evidence type="ECO:0000313" key="2">
    <source>
        <dbReference type="EMBL" id="KHJ97745.1"/>
    </source>
</evidence>
<dbReference type="Proteomes" id="UP000053660">
    <property type="component" value="Unassembled WGS sequence"/>
</dbReference>
<proteinExistence type="predicted"/>
<gene>
    <name evidence="2" type="ORF">OESDEN_02278</name>
</gene>
<sequence length="94" mass="10669">MRQLLIALEKNLQRGGTLAFFPSSYEDCIQAEWKKIGPRTSSFTRANHIPKTHKKTPMAATVTQPRAPTTEKKETEGRQQKNLSRDDSPPWTGM</sequence>
<organism evidence="2 3">
    <name type="scientific">Oesophagostomum dentatum</name>
    <name type="common">Nodular worm</name>
    <dbReference type="NCBI Taxonomy" id="61180"/>
    <lineage>
        <taxon>Eukaryota</taxon>
        <taxon>Metazoa</taxon>
        <taxon>Ecdysozoa</taxon>
        <taxon>Nematoda</taxon>
        <taxon>Chromadorea</taxon>
        <taxon>Rhabditida</taxon>
        <taxon>Rhabditina</taxon>
        <taxon>Rhabditomorpha</taxon>
        <taxon>Strongyloidea</taxon>
        <taxon>Strongylidae</taxon>
        <taxon>Oesophagostomum</taxon>
    </lineage>
</organism>
<accession>A0A0B1TQS9</accession>
<evidence type="ECO:0000256" key="1">
    <source>
        <dbReference type="SAM" id="MobiDB-lite"/>
    </source>
</evidence>
<dbReference type="AlphaFoldDB" id="A0A0B1TQS9"/>
<evidence type="ECO:0000313" key="3">
    <source>
        <dbReference type="Proteomes" id="UP000053660"/>
    </source>
</evidence>
<protein>
    <submittedName>
        <fullName evidence="2">Uncharacterized protein</fullName>
    </submittedName>
</protein>
<feature type="compositionally biased region" description="Basic and acidic residues" evidence="1">
    <location>
        <begin position="69"/>
        <end position="88"/>
    </location>
</feature>
<name>A0A0B1TQS9_OESDE</name>
<feature type="region of interest" description="Disordered" evidence="1">
    <location>
        <begin position="41"/>
        <end position="94"/>
    </location>
</feature>